<gene>
    <name evidence="6" type="ORF">COX00_01690</name>
</gene>
<accession>A0A2H0BSS5</accession>
<dbReference type="PANTHER" id="PTHR11086">
    <property type="entry name" value="DEOXYCYTIDYLATE DEAMINASE-RELATED"/>
    <property type="match status" value="1"/>
</dbReference>
<dbReference type="GO" id="GO:0005737">
    <property type="term" value="C:cytoplasm"/>
    <property type="evidence" value="ECO:0007669"/>
    <property type="project" value="TreeGrafter"/>
</dbReference>
<comment type="caution">
    <text evidence="6">The sequence shown here is derived from an EMBL/GenBank/DDBJ whole genome shotgun (WGS) entry which is preliminary data.</text>
</comment>
<evidence type="ECO:0000259" key="5">
    <source>
        <dbReference type="PROSITE" id="PS51747"/>
    </source>
</evidence>
<dbReference type="EMBL" id="PCSZ01000038">
    <property type="protein sequence ID" value="PIP60722.1"/>
    <property type="molecule type" value="Genomic_DNA"/>
</dbReference>
<dbReference type="Gene3D" id="3.40.140.10">
    <property type="entry name" value="Cytidine Deaminase, domain 2"/>
    <property type="match status" value="1"/>
</dbReference>
<dbReference type="PANTHER" id="PTHR11086:SF18">
    <property type="entry name" value="DEOXYCYTIDYLATE DEAMINASE"/>
    <property type="match status" value="1"/>
</dbReference>
<dbReference type="PROSITE" id="PS51747">
    <property type="entry name" value="CYT_DCMP_DEAMINASES_2"/>
    <property type="match status" value="1"/>
</dbReference>
<feature type="domain" description="CMP/dCMP-type deaminase" evidence="5">
    <location>
        <begin position="137"/>
        <end position="273"/>
    </location>
</feature>
<keyword evidence="4" id="KW-0862">Zinc</keyword>
<evidence type="ECO:0000256" key="2">
    <source>
        <dbReference type="ARBA" id="ARBA00022723"/>
    </source>
</evidence>
<dbReference type="InterPro" id="IPR016192">
    <property type="entry name" value="APOBEC/CMP_deaminase_Zn-bd"/>
</dbReference>
<dbReference type="InterPro" id="IPR015517">
    <property type="entry name" value="dCMP_deaminase-rel"/>
</dbReference>
<dbReference type="GO" id="GO:0004132">
    <property type="term" value="F:dCMP deaminase activity"/>
    <property type="evidence" value="ECO:0007669"/>
    <property type="project" value="TreeGrafter"/>
</dbReference>
<dbReference type="GO" id="GO:0008270">
    <property type="term" value="F:zinc ion binding"/>
    <property type="evidence" value="ECO:0007669"/>
    <property type="project" value="InterPro"/>
</dbReference>
<dbReference type="Proteomes" id="UP000231581">
    <property type="component" value="Unassembled WGS sequence"/>
</dbReference>
<comment type="similarity">
    <text evidence="1">Belongs to the cytidine and deoxycytidylate deaminase family.</text>
</comment>
<dbReference type="SUPFAM" id="SSF53927">
    <property type="entry name" value="Cytidine deaminase-like"/>
    <property type="match status" value="1"/>
</dbReference>
<keyword evidence="2" id="KW-0479">Metal-binding</keyword>
<evidence type="ECO:0000313" key="6">
    <source>
        <dbReference type="EMBL" id="PIP60722.1"/>
    </source>
</evidence>
<proteinExistence type="inferred from homology"/>
<name>A0A2H0BSS5_9BACT</name>
<keyword evidence="3" id="KW-0378">Hydrolase</keyword>
<evidence type="ECO:0000256" key="3">
    <source>
        <dbReference type="ARBA" id="ARBA00022801"/>
    </source>
</evidence>
<evidence type="ECO:0000256" key="4">
    <source>
        <dbReference type="ARBA" id="ARBA00022833"/>
    </source>
</evidence>
<dbReference type="Pfam" id="PF00383">
    <property type="entry name" value="dCMP_cyt_deam_1"/>
    <property type="match status" value="1"/>
</dbReference>
<organism evidence="6 7">
    <name type="scientific">Candidatus Uhrbacteria bacterium CG22_combo_CG10-13_8_21_14_all_47_17</name>
    <dbReference type="NCBI Taxonomy" id="1975041"/>
    <lineage>
        <taxon>Bacteria</taxon>
        <taxon>Candidatus Uhriibacteriota</taxon>
    </lineage>
</organism>
<dbReference type="InterPro" id="IPR016193">
    <property type="entry name" value="Cytidine_deaminase-like"/>
</dbReference>
<dbReference type="AlphaFoldDB" id="A0A2H0BSS5"/>
<sequence>MQPVIVSYVPILHEGYRVFFDKHPKATELFLFGEDLIGEFDHLRKDIRRLDPELVQKAIQSWNRFERVEILNTSTIEKIQKTMQPLIISDDDLSTALVSKFFPNHPVEVDTIFLRWDKKKSIQPVQVSPDIEISEEAFDQKMMEAALKEGEKAKDWWRHIGAIAVKDGSILFQAHNTYVPSDQMANDEGDPRSNFSAGEHFESSLALHAEASIVAQAAKEGTSLKEADVYCDTFPCPPCAKQLAYSGIGRLFYRNGYAVLDGERILKSQGVKLIFIK</sequence>
<reference evidence="6 7" key="1">
    <citation type="submission" date="2017-09" db="EMBL/GenBank/DDBJ databases">
        <title>Depth-based differentiation of microbial function through sediment-hosted aquifers and enrichment of novel symbionts in the deep terrestrial subsurface.</title>
        <authorList>
            <person name="Probst A.J."/>
            <person name="Ladd B."/>
            <person name="Jarett J.K."/>
            <person name="Geller-Mcgrath D.E."/>
            <person name="Sieber C.M."/>
            <person name="Emerson J.B."/>
            <person name="Anantharaman K."/>
            <person name="Thomas B.C."/>
            <person name="Malmstrom R."/>
            <person name="Stieglmeier M."/>
            <person name="Klingl A."/>
            <person name="Woyke T."/>
            <person name="Ryan C.M."/>
            <person name="Banfield J.F."/>
        </authorList>
    </citation>
    <scope>NUCLEOTIDE SEQUENCE [LARGE SCALE GENOMIC DNA]</scope>
    <source>
        <strain evidence="6">CG22_combo_CG10-13_8_21_14_all_47_17</strain>
    </source>
</reference>
<evidence type="ECO:0000256" key="1">
    <source>
        <dbReference type="ARBA" id="ARBA00006576"/>
    </source>
</evidence>
<evidence type="ECO:0000313" key="7">
    <source>
        <dbReference type="Proteomes" id="UP000231581"/>
    </source>
</evidence>
<protein>
    <recommendedName>
        <fullName evidence="5">CMP/dCMP-type deaminase domain-containing protein</fullName>
    </recommendedName>
</protein>
<dbReference type="PROSITE" id="PS00903">
    <property type="entry name" value="CYT_DCMP_DEAMINASES_1"/>
    <property type="match status" value="1"/>
</dbReference>
<dbReference type="InterPro" id="IPR002125">
    <property type="entry name" value="CMP_dCMP_dom"/>
</dbReference>